<accession>A0AAX6MBU7</accession>
<comment type="caution">
    <text evidence="2">The sequence shown here is derived from an EMBL/GenBank/DDBJ whole genome shotgun (WGS) entry which is preliminary data.</text>
</comment>
<organism evidence="2 3">
    <name type="scientific">Daldinia eschscholtzii</name>
    <dbReference type="NCBI Taxonomy" id="292717"/>
    <lineage>
        <taxon>Eukaryota</taxon>
        <taxon>Fungi</taxon>
        <taxon>Dikarya</taxon>
        <taxon>Ascomycota</taxon>
        <taxon>Pezizomycotina</taxon>
        <taxon>Sordariomycetes</taxon>
        <taxon>Xylariomycetidae</taxon>
        <taxon>Xylariales</taxon>
        <taxon>Hypoxylaceae</taxon>
        <taxon>Daldinia</taxon>
    </lineage>
</organism>
<gene>
    <name evidence="2" type="ORF">Daesc_008494</name>
</gene>
<dbReference type="EMBL" id="JBANMG010000008">
    <property type="protein sequence ID" value="KAK6950168.1"/>
    <property type="molecule type" value="Genomic_DNA"/>
</dbReference>
<name>A0AAX6MBU7_9PEZI</name>
<feature type="compositionally biased region" description="Basic and acidic residues" evidence="1">
    <location>
        <begin position="73"/>
        <end position="82"/>
    </location>
</feature>
<feature type="compositionally biased region" description="Low complexity" evidence="1">
    <location>
        <begin position="37"/>
        <end position="54"/>
    </location>
</feature>
<protein>
    <submittedName>
        <fullName evidence="2">Uncharacterized protein</fullName>
    </submittedName>
</protein>
<reference evidence="2 3" key="1">
    <citation type="journal article" date="2024" name="Front Chem Biol">
        <title>Unveiling the potential of Daldinia eschscholtzii MFLUCC 19-0629 through bioactivity and bioinformatics studies for enhanced sustainable agriculture production.</title>
        <authorList>
            <person name="Brooks S."/>
            <person name="Weaver J.A."/>
            <person name="Klomchit A."/>
            <person name="Alharthi S.A."/>
            <person name="Onlamun T."/>
            <person name="Nurani R."/>
            <person name="Vong T.K."/>
            <person name="Alberti F."/>
            <person name="Greco C."/>
        </authorList>
    </citation>
    <scope>NUCLEOTIDE SEQUENCE [LARGE SCALE GENOMIC DNA]</scope>
    <source>
        <strain evidence="2">MFLUCC 19-0629</strain>
    </source>
</reference>
<dbReference type="Proteomes" id="UP001369815">
    <property type="component" value="Unassembled WGS sequence"/>
</dbReference>
<feature type="compositionally biased region" description="Low complexity" evidence="1">
    <location>
        <begin position="113"/>
        <end position="122"/>
    </location>
</feature>
<feature type="compositionally biased region" description="Polar residues" evidence="1">
    <location>
        <begin position="21"/>
        <end position="35"/>
    </location>
</feature>
<feature type="region of interest" description="Disordered" evidence="1">
    <location>
        <begin position="21"/>
        <end position="91"/>
    </location>
</feature>
<evidence type="ECO:0000313" key="3">
    <source>
        <dbReference type="Proteomes" id="UP001369815"/>
    </source>
</evidence>
<feature type="compositionally biased region" description="Basic and acidic residues" evidence="1">
    <location>
        <begin position="158"/>
        <end position="175"/>
    </location>
</feature>
<feature type="region of interest" description="Disordered" evidence="1">
    <location>
        <begin position="108"/>
        <end position="175"/>
    </location>
</feature>
<evidence type="ECO:0000313" key="2">
    <source>
        <dbReference type="EMBL" id="KAK6950168.1"/>
    </source>
</evidence>
<evidence type="ECO:0000256" key="1">
    <source>
        <dbReference type="SAM" id="MobiDB-lite"/>
    </source>
</evidence>
<dbReference type="AlphaFoldDB" id="A0AAX6MBU7"/>
<proteinExistence type="predicted"/>
<keyword evidence="3" id="KW-1185">Reference proteome</keyword>
<sequence>MGSSTAKQRICNIMALGRWTFPTSRKPSSASSGGHLSNGTTTPTDSETPDSSKSQSRLLRTLTGGFRSHKSKKSEERDELAHLNKPFTPQNLEHQKILSAFEWNFGKRRSSHGSRSTTSGISPSASRNTSVDHGHIPPTSSDPIETRPRFNSVLVQEPLRENPREEQQTYQTERN</sequence>